<feature type="domain" description="PAS" evidence="8">
    <location>
        <begin position="949"/>
        <end position="997"/>
    </location>
</feature>
<evidence type="ECO:0000256" key="1">
    <source>
        <dbReference type="ARBA" id="ARBA00001946"/>
    </source>
</evidence>
<feature type="domain" description="PAS" evidence="8">
    <location>
        <begin position="831"/>
        <end position="902"/>
    </location>
</feature>
<dbReference type="InterPro" id="IPR000700">
    <property type="entry name" value="PAS-assoc_C"/>
</dbReference>
<name>A0A126T4L8_9GAMM</name>
<dbReference type="InterPro" id="IPR035965">
    <property type="entry name" value="PAS-like_dom_sf"/>
</dbReference>
<dbReference type="CDD" id="cd00130">
    <property type="entry name" value="PAS"/>
    <property type="match status" value="7"/>
</dbReference>
<dbReference type="EC" id="3.1.4.52" evidence="3"/>
<dbReference type="OrthoDB" id="9804951at2"/>
<dbReference type="InterPro" id="IPR012827">
    <property type="entry name" value="Hemerythrin_metal-bd"/>
</dbReference>
<feature type="domain" description="PAC" evidence="9">
    <location>
        <begin position="399"/>
        <end position="450"/>
    </location>
</feature>
<dbReference type="InterPro" id="IPR029787">
    <property type="entry name" value="Nucleotide_cyclase"/>
</dbReference>
<dbReference type="NCBIfam" id="TIGR00229">
    <property type="entry name" value="sensory_box"/>
    <property type="match status" value="7"/>
</dbReference>
<dbReference type="GO" id="GO:0006355">
    <property type="term" value="P:regulation of DNA-templated transcription"/>
    <property type="evidence" value="ECO:0007669"/>
    <property type="project" value="InterPro"/>
</dbReference>
<evidence type="ECO:0000256" key="7">
    <source>
        <dbReference type="ARBA" id="ARBA00051114"/>
    </source>
</evidence>
<dbReference type="Pfam" id="PF00990">
    <property type="entry name" value="GGDEF"/>
    <property type="match status" value="1"/>
</dbReference>
<evidence type="ECO:0000256" key="5">
    <source>
        <dbReference type="ARBA" id="ARBA00022723"/>
    </source>
</evidence>
<dbReference type="SUPFAM" id="SSF55785">
    <property type="entry name" value="PYP-like sensor domain (PAS domain)"/>
    <property type="match status" value="7"/>
</dbReference>
<dbReference type="Pfam" id="PF13426">
    <property type="entry name" value="PAS_9"/>
    <property type="match status" value="3"/>
</dbReference>
<dbReference type="Gene3D" id="3.30.450.20">
    <property type="entry name" value="PAS domain"/>
    <property type="match status" value="6"/>
</dbReference>
<evidence type="ECO:0000256" key="6">
    <source>
        <dbReference type="ARBA" id="ARBA00023004"/>
    </source>
</evidence>
<feature type="domain" description="PAS" evidence="8">
    <location>
        <begin position="583"/>
        <end position="638"/>
    </location>
</feature>
<keyword evidence="6" id="KW-0408">Iron</keyword>
<feature type="domain" description="PAS" evidence="8">
    <location>
        <begin position="707"/>
        <end position="762"/>
    </location>
</feature>
<dbReference type="Gene3D" id="3.20.20.450">
    <property type="entry name" value="EAL domain"/>
    <property type="match status" value="1"/>
</dbReference>
<dbReference type="Gene3D" id="1.20.120.50">
    <property type="entry name" value="Hemerythrin-like"/>
    <property type="match status" value="1"/>
</dbReference>
<evidence type="ECO:0000256" key="4">
    <source>
        <dbReference type="ARBA" id="ARBA00022636"/>
    </source>
</evidence>
<feature type="domain" description="PAC" evidence="9">
    <location>
        <begin position="266"/>
        <end position="318"/>
    </location>
</feature>
<dbReference type="SMART" id="SM00267">
    <property type="entry name" value="GGDEF"/>
    <property type="match status" value="1"/>
</dbReference>
<dbReference type="SUPFAM" id="SSF141868">
    <property type="entry name" value="EAL domain-like"/>
    <property type="match status" value="1"/>
</dbReference>
<evidence type="ECO:0000313" key="13">
    <source>
        <dbReference type="Proteomes" id="UP000030512"/>
    </source>
</evidence>
<dbReference type="RefSeq" id="WP_062328608.1">
    <property type="nucleotide sequence ID" value="NZ_CP014476.1"/>
</dbReference>
<dbReference type="KEGG" id="mdn:JT25_011125"/>
<dbReference type="NCBIfam" id="TIGR00254">
    <property type="entry name" value="GGDEF"/>
    <property type="match status" value="1"/>
</dbReference>
<dbReference type="STRING" id="1538553.JT25_011125"/>
<dbReference type="Pfam" id="PF01814">
    <property type="entry name" value="Hemerythrin"/>
    <property type="match status" value="1"/>
</dbReference>
<evidence type="ECO:0000256" key="2">
    <source>
        <dbReference type="ARBA" id="ARBA00010587"/>
    </source>
</evidence>
<feature type="domain" description="PAC" evidence="9">
    <location>
        <begin position="778"/>
        <end position="830"/>
    </location>
</feature>
<dbReference type="FunFam" id="3.20.20.450:FF:000001">
    <property type="entry name" value="Cyclic di-GMP phosphodiesterase yahA"/>
    <property type="match status" value="1"/>
</dbReference>
<gene>
    <name evidence="12" type="ORF">JT25_011125</name>
</gene>
<dbReference type="PROSITE" id="PS50887">
    <property type="entry name" value="GGDEF"/>
    <property type="match status" value="1"/>
</dbReference>
<dbReference type="InterPro" id="IPR035919">
    <property type="entry name" value="EAL_sf"/>
</dbReference>
<feature type="domain" description="PAC" evidence="9">
    <location>
        <begin position="904"/>
        <end position="955"/>
    </location>
</feature>
<accession>A0A126T4L8</accession>
<dbReference type="FunFam" id="3.30.70.270:FF:000001">
    <property type="entry name" value="Diguanylate cyclase domain protein"/>
    <property type="match status" value="1"/>
</dbReference>
<dbReference type="Pfam" id="PF00989">
    <property type="entry name" value="PAS"/>
    <property type="match status" value="2"/>
</dbReference>
<dbReference type="CDD" id="cd01948">
    <property type="entry name" value="EAL"/>
    <property type="match status" value="1"/>
</dbReference>
<feature type="domain" description="PAS" evidence="8">
    <location>
        <begin position="451"/>
        <end position="504"/>
    </location>
</feature>
<dbReference type="Pfam" id="PF08448">
    <property type="entry name" value="PAS_4"/>
    <property type="match status" value="2"/>
</dbReference>
<dbReference type="InterPro" id="IPR001633">
    <property type="entry name" value="EAL_dom"/>
</dbReference>
<feature type="domain" description="PAC" evidence="9">
    <location>
        <begin position="654"/>
        <end position="706"/>
    </location>
</feature>
<dbReference type="Gene3D" id="1.20.120.1640">
    <property type="match status" value="1"/>
</dbReference>
<dbReference type="PANTHER" id="PTHR44757:SF2">
    <property type="entry name" value="BIOFILM ARCHITECTURE MAINTENANCE PROTEIN MBAA"/>
    <property type="match status" value="1"/>
</dbReference>
<dbReference type="SUPFAM" id="SSF47188">
    <property type="entry name" value="Hemerythrin-like"/>
    <property type="match status" value="1"/>
</dbReference>
<dbReference type="PANTHER" id="PTHR44757">
    <property type="entry name" value="DIGUANYLATE CYCLASE DGCP"/>
    <property type="match status" value="1"/>
</dbReference>
<feature type="domain" description="EAL" evidence="10">
    <location>
        <begin position="1254"/>
        <end position="1508"/>
    </location>
</feature>
<keyword evidence="4" id="KW-0973">c-di-GMP</keyword>
<evidence type="ECO:0000259" key="8">
    <source>
        <dbReference type="PROSITE" id="PS50112"/>
    </source>
</evidence>
<keyword evidence="5" id="KW-0479">Metal-binding</keyword>
<dbReference type="CDD" id="cd01949">
    <property type="entry name" value="GGDEF"/>
    <property type="match status" value="1"/>
</dbReference>
<dbReference type="PROSITE" id="PS50113">
    <property type="entry name" value="PAC"/>
    <property type="match status" value="6"/>
</dbReference>
<dbReference type="Gene3D" id="3.30.70.270">
    <property type="match status" value="1"/>
</dbReference>
<dbReference type="SMART" id="SM00091">
    <property type="entry name" value="PAS"/>
    <property type="match status" value="6"/>
</dbReference>
<dbReference type="Proteomes" id="UP000030512">
    <property type="component" value="Chromosome"/>
</dbReference>
<evidence type="ECO:0000256" key="3">
    <source>
        <dbReference type="ARBA" id="ARBA00012282"/>
    </source>
</evidence>
<keyword evidence="13" id="KW-1185">Reference proteome</keyword>
<evidence type="ECO:0000259" key="11">
    <source>
        <dbReference type="PROSITE" id="PS50887"/>
    </source>
</evidence>
<dbReference type="Pfam" id="PF00563">
    <property type="entry name" value="EAL"/>
    <property type="match status" value="1"/>
</dbReference>
<dbReference type="InterPro" id="IPR013767">
    <property type="entry name" value="PAS_fold"/>
</dbReference>
<dbReference type="NCBIfam" id="NF033749">
    <property type="entry name" value="bact_hemeryth"/>
    <property type="match status" value="1"/>
</dbReference>
<dbReference type="GO" id="GO:0046872">
    <property type="term" value="F:metal ion binding"/>
    <property type="evidence" value="ECO:0007669"/>
    <property type="project" value="UniProtKB-KW"/>
</dbReference>
<dbReference type="InterPro" id="IPR000160">
    <property type="entry name" value="GGDEF_dom"/>
</dbReference>
<dbReference type="InterPro" id="IPR043128">
    <property type="entry name" value="Rev_trsase/Diguanyl_cyclase"/>
</dbReference>
<dbReference type="InterPro" id="IPR000014">
    <property type="entry name" value="PAS"/>
</dbReference>
<sequence length="1509" mass="168139">MKSVDIFPWNENFNTGVAKIDEQHRKLVDLLNALASHIAFQADIPALNVIFDELAGYAVYHFETEESIWHDYFPGDTLESKHHDTHSGFIDAVIRLRDDCSAKTVETVINDVLSFLTRWLVSHILENDRYLAMVVIAMQTGMPLEQAKVRASEQMSGSTKVLIDIILSIYESLSANTLHLMRELVEHRRDDAHLRMLLQAVEQSASAIVITDPDGNIEFVNEAFIRATGYSSSEVIGQNPKLLQSGKTPEQTYSNLWATLTSGAVWKGEFVNKRKDGSEFVELALISPIHQADGQITNYLAVKEDITERKQLEQKLSDQLSFTQSIIDAEVNGIAVCHTVDEAPYVRFTVWNKSMELLTGYDIEEINRVGWCQTLFTDPDVQDRAKARVLRMRRGEHLRGEEWTITRKDGKQRIVQINTTQCAPGANDVQVLAVMNDITERKYVETALKESNDELRTLLNSMAEGAYGVDLNGNCTFVNQSFLRILGYEDANEVTGKHIHELIHHSRPDGSPYPATECYMYAAYLLNEDIHVVDEVFWRKDGSAVPVEYWSQPIVTDGVVTGAIATFVDIAERKKAADATLVASQYARSLIEASLDPLVTISAEGKITDVNTATELVTGIERASLIGSDFADYFTNPEKARAGYQLVFLYGFVTNYPLAIRHASGKITDVLYNASVYRDSSGNVLGVFATARDITERRKAEELAHLASQYARSLIEASLDPLVTISAEGKITDVNTATELVTGIERASLIDSDFADYFTTPEKARAGYQLAFSNGFVTDYPLAIHHASGKIVDVLYNASVYRDSKGKVLGVFAAARDITERKQIEAKLKNSEARLRAIIENEPECIKIVDADGGLVQMNPAGLKMIEAESAEQVIGKSVLSVIAPEHRKAFADMHERIIAGESQQMEYEIIGIKGSRRWVDTHAVPMKEADGRMVHLAVTRDIHERKQAEHQLRVAATVFESQEGMLVTDANQTILRVNKAFTQITGYSAEEVVGKSPRILQSGRQSHGFYEAMWGTVHKTGAWEGEVWSRRKNGEIYPEYLAITAVKNQDGGVSHFVGTLTDITLRKASEEEIERLAFYDPLTSLPNRRLLQDRLKPALASSHRNGRKGALLFIDLDHFKTLNDTLGHDMGDLLLQQVAGRLNACVRENDTVARLGGDEFVVMLEGLSEQSVTAVKQAEAIGTKILAAINQPFQLGTHEYISTPSIGVTLFEGHDHTDELLKRADIAMYQAKTSGRNALCFFDPHMQHIISARVSLEDELRKALVGQQFQLYYQIQVEESGRPVGVEALIRWFHPERGLVSPSEFIPLAEETGLILSIGQWVLEKACAQLSAWQHLSMTNNLALSVNVSAKQFFQVDFAEHVQACILRHAINPKLLKLELTESILLKNIEDTIEIMNALGEIGVQFSLDDFGTGYSSLQYLKKLPLTQLKIDRSFVNDITIDKGDQAIVRTIVAMATSLNLSVIAEGVETEEQLQLLSSFGCTNYQGYLFSHPAPIENLEVLLRYGDT</sequence>
<dbReference type="PROSITE" id="PS50883">
    <property type="entry name" value="EAL"/>
    <property type="match status" value="1"/>
</dbReference>
<dbReference type="GO" id="GO:0071111">
    <property type="term" value="F:cyclic-guanylate-specific phosphodiesterase activity"/>
    <property type="evidence" value="ECO:0007669"/>
    <property type="project" value="UniProtKB-EC"/>
</dbReference>
<dbReference type="InterPro" id="IPR052155">
    <property type="entry name" value="Biofilm_reg_signaling"/>
</dbReference>
<dbReference type="GO" id="GO:0071732">
    <property type="term" value="P:cellular response to nitric oxide"/>
    <property type="evidence" value="ECO:0007669"/>
    <property type="project" value="UniProtKB-ARBA"/>
</dbReference>
<dbReference type="InterPro" id="IPR012312">
    <property type="entry name" value="Hemerythrin-like"/>
</dbReference>
<dbReference type="CDD" id="cd12107">
    <property type="entry name" value="Hemerythrin"/>
    <property type="match status" value="1"/>
</dbReference>
<comment type="similarity">
    <text evidence="2">Belongs to the hemerythrin family.</text>
</comment>
<dbReference type="SUPFAM" id="SSF55073">
    <property type="entry name" value="Nucleotide cyclase"/>
    <property type="match status" value="1"/>
</dbReference>
<evidence type="ECO:0000259" key="9">
    <source>
        <dbReference type="PROSITE" id="PS50113"/>
    </source>
</evidence>
<comment type="catalytic activity">
    <reaction evidence="7">
        <text>3',3'-c-di-GMP + H2O = 5'-phosphoguanylyl(3'-&gt;5')guanosine + H(+)</text>
        <dbReference type="Rhea" id="RHEA:24902"/>
        <dbReference type="ChEBI" id="CHEBI:15377"/>
        <dbReference type="ChEBI" id="CHEBI:15378"/>
        <dbReference type="ChEBI" id="CHEBI:58754"/>
        <dbReference type="ChEBI" id="CHEBI:58805"/>
        <dbReference type="EC" id="3.1.4.52"/>
    </reaction>
    <physiologicalReaction direction="left-to-right" evidence="7">
        <dbReference type="Rhea" id="RHEA:24903"/>
    </physiologicalReaction>
</comment>
<feature type="domain" description="GGDEF" evidence="11">
    <location>
        <begin position="1108"/>
        <end position="1245"/>
    </location>
</feature>
<feature type="domain" description="PAC" evidence="9">
    <location>
        <begin position="1024"/>
        <end position="1076"/>
    </location>
</feature>
<reference evidence="12 13" key="1">
    <citation type="journal article" date="2015" name="Environ. Microbiol.">
        <title>Methane oxidation coupled to nitrate reduction under hypoxia by the Gammaproteobacterium Methylomonas denitrificans, sp. nov. type strain FJG1.</title>
        <authorList>
            <person name="Kits K.D."/>
            <person name="Klotz M.G."/>
            <person name="Stein L.Y."/>
        </authorList>
    </citation>
    <scope>NUCLEOTIDE SEQUENCE [LARGE SCALE GENOMIC DNA]</scope>
    <source>
        <strain evidence="12 13">FJG1</strain>
    </source>
</reference>
<organism evidence="12 13">
    <name type="scientific">Methylomonas denitrificans</name>
    <dbReference type="NCBI Taxonomy" id="1538553"/>
    <lineage>
        <taxon>Bacteria</taxon>
        <taxon>Pseudomonadati</taxon>
        <taxon>Pseudomonadota</taxon>
        <taxon>Gammaproteobacteria</taxon>
        <taxon>Methylococcales</taxon>
        <taxon>Methylococcaceae</taxon>
        <taxon>Methylomonas</taxon>
    </lineage>
</organism>
<dbReference type="EMBL" id="CP014476">
    <property type="protein sequence ID" value="AMK77033.1"/>
    <property type="molecule type" value="Genomic_DNA"/>
</dbReference>
<evidence type="ECO:0000313" key="12">
    <source>
        <dbReference type="EMBL" id="AMK77033.1"/>
    </source>
</evidence>
<comment type="cofactor">
    <cofactor evidence="1">
        <name>Mg(2+)</name>
        <dbReference type="ChEBI" id="CHEBI:18420"/>
    </cofactor>
</comment>
<feature type="domain" description="PAS" evidence="8">
    <location>
        <begin position="193"/>
        <end position="239"/>
    </location>
</feature>
<dbReference type="PROSITE" id="PS50112">
    <property type="entry name" value="PAS"/>
    <property type="match status" value="6"/>
</dbReference>
<dbReference type="InterPro" id="IPR013656">
    <property type="entry name" value="PAS_4"/>
</dbReference>
<dbReference type="SMART" id="SM00052">
    <property type="entry name" value="EAL"/>
    <property type="match status" value="1"/>
</dbReference>
<protein>
    <recommendedName>
        <fullName evidence="3">cyclic-guanylate-specific phosphodiesterase</fullName>
        <ecNumber evidence="3">3.1.4.52</ecNumber>
    </recommendedName>
</protein>
<proteinExistence type="inferred from homology"/>
<dbReference type="NCBIfam" id="TIGR02481">
    <property type="entry name" value="hemeryth_dom"/>
    <property type="match status" value="1"/>
</dbReference>
<dbReference type="InterPro" id="IPR035938">
    <property type="entry name" value="Hemerythrin-like_sf"/>
</dbReference>
<evidence type="ECO:0000259" key="10">
    <source>
        <dbReference type="PROSITE" id="PS50883"/>
    </source>
</evidence>
<dbReference type="SMART" id="SM00086">
    <property type="entry name" value="PAC"/>
    <property type="match status" value="7"/>
</dbReference>
<dbReference type="InterPro" id="IPR001610">
    <property type="entry name" value="PAC"/>
</dbReference>